<dbReference type="AlphaFoldDB" id="A0A4Y1RG51"/>
<evidence type="ECO:0000313" key="1">
    <source>
        <dbReference type="EMBL" id="BBH03261.1"/>
    </source>
</evidence>
<sequence>MATDRWCWNRHRVPHRFQPVSTPGSP</sequence>
<dbReference type="EMBL" id="AP019301">
    <property type="protein sequence ID" value="BBH03261.1"/>
    <property type="molecule type" value="Genomic_DNA"/>
</dbReference>
<protein>
    <submittedName>
        <fullName evidence="1">Uncharacterized protein</fullName>
    </submittedName>
</protein>
<proteinExistence type="predicted"/>
<organism evidence="1">
    <name type="scientific">Prunus dulcis</name>
    <name type="common">Almond</name>
    <name type="synonym">Amygdalus dulcis</name>
    <dbReference type="NCBI Taxonomy" id="3755"/>
    <lineage>
        <taxon>Eukaryota</taxon>
        <taxon>Viridiplantae</taxon>
        <taxon>Streptophyta</taxon>
        <taxon>Embryophyta</taxon>
        <taxon>Tracheophyta</taxon>
        <taxon>Spermatophyta</taxon>
        <taxon>Magnoliopsida</taxon>
        <taxon>eudicotyledons</taxon>
        <taxon>Gunneridae</taxon>
        <taxon>Pentapetalae</taxon>
        <taxon>rosids</taxon>
        <taxon>fabids</taxon>
        <taxon>Rosales</taxon>
        <taxon>Rosaceae</taxon>
        <taxon>Amygdaloideae</taxon>
        <taxon>Amygdaleae</taxon>
        <taxon>Prunus</taxon>
    </lineage>
</organism>
<gene>
    <name evidence="1" type="ORF">Prudu_014075</name>
</gene>
<reference evidence="1" key="1">
    <citation type="journal article" date="2019" name="Science">
        <title>Mutation of a bHLH transcription factor allowed almond domestication.</title>
        <authorList>
            <person name="Sanchez-Perez R."/>
            <person name="Pavan S."/>
            <person name="Mazzeo R."/>
            <person name="Moldovan C."/>
            <person name="Aiese Cigliano R."/>
            <person name="Del Cueto J."/>
            <person name="Ricciardi F."/>
            <person name="Lotti C."/>
            <person name="Ricciardi L."/>
            <person name="Dicenta F."/>
            <person name="Lopez-Marques R.L."/>
            <person name="Lindberg Moller B."/>
        </authorList>
    </citation>
    <scope>NUCLEOTIDE SEQUENCE</scope>
</reference>
<name>A0A4Y1RG51_PRUDU</name>
<accession>A0A4Y1RG51</accession>